<accession>A0A1H3C168</accession>
<proteinExistence type="predicted"/>
<gene>
    <name evidence="2" type="ORF">SAMN05660923_02386</name>
</gene>
<organism evidence="2 3">
    <name type="scientific">Tepidimicrobium xylanilyticum</name>
    <dbReference type="NCBI Taxonomy" id="1123352"/>
    <lineage>
        <taxon>Bacteria</taxon>
        <taxon>Bacillati</taxon>
        <taxon>Bacillota</taxon>
        <taxon>Tissierellia</taxon>
        <taxon>Tissierellales</taxon>
        <taxon>Tepidimicrobiaceae</taxon>
        <taxon>Tepidimicrobium</taxon>
    </lineage>
</organism>
<evidence type="ECO:0000256" key="1">
    <source>
        <dbReference type="SAM" id="Phobius"/>
    </source>
</evidence>
<keyword evidence="3" id="KW-1185">Reference proteome</keyword>
<name>A0A1H3C168_9FIRM</name>
<keyword evidence="1" id="KW-0472">Membrane</keyword>
<dbReference type="Proteomes" id="UP000198828">
    <property type="component" value="Unassembled WGS sequence"/>
</dbReference>
<evidence type="ECO:0000313" key="3">
    <source>
        <dbReference type="Proteomes" id="UP000198828"/>
    </source>
</evidence>
<reference evidence="2 3" key="1">
    <citation type="submission" date="2016-10" db="EMBL/GenBank/DDBJ databases">
        <authorList>
            <person name="de Groot N.N."/>
        </authorList>
    </citation>
    <scope>NUCLEOTIDE SEQUENCE [LARGE SCALE GENOMIC DNA]</scope>
    <source>
        <strain evidence="2 3">DSM 23310</strain>
    </source>
</reference>
<feature type="transmembrane region" description="Helical" evidence="1">
    <location>
        <begin position="29"/>
        <end position="51"/>
    </location>
</feature>
<dbReference type="EMBL" id="FNNG01000011">
    <property type="protein sequence ID" value="SDX47887.1"/>
    <property type="molecule type" value="Genomic_DNA"/>
</dbReference>
<dbReference type="AlphaFoldDB" id="A0A1H3C168"/>
<evidence type="ECO:0000313" key="2">
    <source>
        <dbReference type="EMBL" id="SDX47887.1"/>
    </source>
</evidence>
<keyword evidence="1" id="KW-1133">Transmembrane helix</keyword>
<keyword evidence="1" id="KW-0812">Transmembrane</keyword>
<sequence length="61" mass="7422">MIKKVDLLLSRELYIQHYMRQPAVRCVKATAGCGFFHVHFMSIFIYFWCFAYNRRVTYGFF</sequence>
<protein>
    <submittedName>
        <fullName evidence="2">Uncharacterized protein</fullName>
    </submittedName>
</protein>